<evidence type="ECO:0000256" key="1">
    <source>
        <dbReference type="SAM" id="MobiDB-lite"/>
    </source>
</evidence>
<feature type="compositionally biased region" description="Basic and acidic residues" evidence="1">
    <location>
        <begin position="35"/>
        <end position="45"/>
    </location>
</feature>
<dbReference type="EMBL" id="VCGU01000458">
    <property type="protein sequence ID" value="TRY62925.1"/>
    <property type="molecule type" value="Genomic_DNA"/>
</dbReference>
<feature type="region of interest" description="Disordered" evidence="1">
    <location>
        <begin position="156"/>
        <end position="181"/>
    </location>
</feature>
<feature type="compositionally biased region" description="Polar residues" evidence="1">
    <location>
        <begin position="55"/>
        <end position="65"/>
    </location>
</feature>
<dbReference type="InterPro" id="IPR023262">
    <property type="entry name" value="AROS"/>
</dbReference>
<dbReference type="Pfam" id="PF15684">
    <property type="entry name" value="AROS"/>
    <property type="match status" value="1"/>
</dbReference>
<accession>A0A553NBZ1</accession>
<organism evidence="2 3">
    <name type="scientific">Tigriopus californicus</name>
    <name type="common">Marine copepod</name>
    <dbReference type="NCBI Taxonomy" id="6832"/>
    <lineage>
        <taxon>Eukaryota</taxon>
        <taxon>Metazoa</taxon>
        <taxon>Ecdysozoa</taxon>
        <taxon>Arthropoda</taxon>
        <taxon>Crustacea</taxon>
        <taxon>Multicrustacea</taxon>
        <taxon>Hexanauplia</taxon>
        <taxon>Copepoda</taxon>
        <taxon>Harpacticoida</taxon>
        <taxon>Harpacticidae</taxon>
        <taxon>Tigriopus</taxon>
    </lineage>
</organism>
<reference evidence="2 3" key="1">
    <citation type="journal article" date="2018" name="Nat. Ecol. Evol.">
        <title>Genomic signatures of mitonuclear coevolution across populations of Tigriopus californicus.</title>
        <authorList>
            <person name="Barreto F.S."/>
            <person name="Watson E.T."/>
            <person name="Lima T.G."/>
            <person name="Willett C.S."/>
            <person name="Edmands S."/>
            <person name="Li W."/>
            <person name="Burton R.S."/>
        </authorList>
    </citation>
    <scope>NUCLEOTIDE SEQUENCE [LARGE SCALE GENOMIC DNA]</scope>
    <source>
        <strain evidence="2 3">San Diego</strain>
    </source>
</reference>
<keyword evidence="3" id="KW-1185">Reference proteome</keyword>
<sequence>MALRLLKGEIEKAFQAGDGSSQSSGPNPPAASQLKLKERLPSDRRGLKKAYQRLRLSQHTSQKTISALKAPRFKLADPRQYSGTPASSSAAAASLESNVKRWLALSAHPVEAEVGRVVQKHNLQLKRAWTPTTPTEPTQSSSVFTEQDFEKWQAAPFLHSPLEPVTPPGPTRKKKKSASLA</sequence>
<dbReference type="Proteomes" id="UP000318571">
    <property type="component" value="Chromosome 10"/>
</dbReference>
<gene>
    <name evidence="2" type="ORF">TCAL_16555</name>
</gene>
<feature type="region of interest" description="Disordered" evidence="1">
    <location>
        <begin position="14"/>
        <end position="93"/>
    </location>
</feature>
<comment type="caution">
    <text evidence="2">The sequence shown here is derived from an EMBL/GenBank/DDBJ whole genome shotgun (WGS) entry which is preliminary data.</text>
</comment>
<evidence type="ECO:0000313" key="3">
    <source>
        <dbReference type="Proteomes" id="UP000318571"/>
    </source>
</evidence>
<evidence type="ECO:0000313" key="2">
    <source>
        <dbReference type="EMBL" id="TRY62925.1"/>
    </source>
</evidence>
<feature type="compositionally biased region" description="Basic residues" evidence="1">
    <location>
        <begin position="171"/>
        <end position="181"/>
    </location>
</feature>
<proteinExistence type="predicted"/>
<dbReference type="AlphaFoldDB" id="A0A553NBZ1"/>
<name>A0A553NBZ1_TIGCA</name>
<protein>
    <submittedName>
        <fullName evidence="2">Uncharacterized protein</fullName>
    </submittedName>
</protein>